<dbReference type="Proteomes" id="UP000182658">
    <property type="component" value="Unassembled WGS sequence"/>
</dbReference>
<reference evidence="1 2" key="1">
    <citation type="submission" date="2016-10" db="EMBL/GenBank/DDBJ databases">
        <title>Draft genome sequence of Coniochaeta ligniaria NRRL30616, a lignocellulolytic fungus for bioabatement of inhibitors in plant biomass hydrolysates.</title>
        <authorList>
            <consortium name="DOE Joint Genome Institute"/>
            <person name="Jimenez D.J."/>
            <person name="Hector R.E."/>
            <person name="Riley R."/>
            <person name="Sun H."/>
            <person name="Grigoriev I.V."/>
            <person name="Van Elsas J.D."/>
            <person name="Nichols N.N."/>
        </authorList>
    </citation>
    <scope>NUCLEOTIDE SEQUENCE [LARGE SCALE GENOMIC DNA]</scope>
    <source>
        <strain evidence="1 2">NRRL 30616</strain>
    </source>
</reference>
<gene>
    <name evidence="1" type="ORF">CONLIGDRAFT_686403</name>
</gene>
<keyword evidence="2" id="KW-1185">Reference proteome</keyword>
<evidence type="ECO:0000313" key="1">
    <source>
        <dbReference type="EMBL" id="OIW23471.1"/>
    </source>
</evidence>
<dbReference type="InParanoid" id="A0A1J7I760"/>
<organism evidence="1 2">
    <name type="scientific">Coniochaeta ligniaria NRRL 30616</name>
    <dbReference type="NCBI Taxonomy" id="1408157"/>
    <lineage>
        <taxon>Eukaryota</taxon>
        <taxon>Fungi</taxon>
        <taxon>Dikarya</taxon>
        <taxon>Ascomycota</taxon>
        <taxon>Pezizomycotina</taxon>
        <taxon>Sordariomycetes</taxon>
        <taxon>Sordariomycetidae</taxon>
        <taxon>Coniochaetales</taxon>
        <taxon>Coniochaetaceae</taxon>
        <taxon>Coniochaeta</taxon>
    </lineage>
</organism>
<sequence>MEQSASTPPAHDESRFTDDRVKWLKMLLIDGGGSPLLKYTGETNRVNIEAEIAYYENGGKPPRLGGTPLWFVDGKMTTTEPPRSLPAWTVMALSRDPLLDRPKIIRFTKTDYVSERIKVLKQLLIDGGDGDMMQDKVKRNRVNIEAEIAYYENGGQPPTRDTQFWFVDGKMTTTEPPYTTSSLVWNVGVPDYRDD</sequence>
<evidence type="ECO:0000313" key="2">
    <source>
        <dbReference type="Proteomes" id="UP000182658"/>
    </source>
</evidence>
<dbReference type="AlphaFoldDB" id="A0A1J7I760"/>
<name>A0A1J7I760_9PEZI</name>
<protein>
    <submittedName>
        <fullName evidence="1">Uncharacterized protein</fullName>
    </submittedName>
</protein>
<proteinExistence type="predicted"/>
<accession>A0A1J7I760</accession>
<dbReference type="EMBL" id="KV875106">
    <property type="protein sequence ID" value="OIW23471.1"/>
    <property type="molecule type" value="Genomic_DNA"/>
</dbReference>